<feature type="transmembrane region" description="Helical" evidence="5">
    <location>
        <begin position="90"/>
        <end position="110"/>
    </location>
</feature>
<dbReference type="InterPro" id="IPR020449">
    <property type="entry name" value="Tscrpt_reg_AraC-type_HTH"/>
</dbReference>
<keyword evidence="5" id="KW-1133">Transmembrane helix</keyword>
<keyword evidence="8" id="KW-1185">Reference proteome</keyword>
<keyword evidence="5" id="KW-0812">Transmembrane</keyword>
<feature type="transmembrane region" description="Helical" evidence="5">
    <location>
        <begin position="6"/>
        <end position="27"/>
    </location>
</feature>
<dbReference type="GO" id="GO:0003700">
    <property type="term" value="F:DNA-binding transcription factor activity"/>
    <property type="evidence" value="ECO:0007669"/>
    <property type="project" value="InterPro"/>
</dbReference>
<feature type="transmembrane region" description="Helical" evidence="5">
    <location>
        <begin position="154"/>
        <end position="172"/>
    </location>
</feature>
<accession>A0A9X2L7Z3</accession>
<evidence type="ECO:0000256" key="2">
    <source>
        <dbReference type="ARBA" id="ARBA00023125"/>
    </source>
</evidence>
<keyword evidence="2" id="KW-0238">DNA-binding</keyword>
<dbReference type="PANTHER" id="PTHR43280:SF29">
    <property type="entry name" value="ARAC-FAMILY TRANSCRIPTIONAL REGULATOR"/>
    <property type="match status" value="1"/>
</dbReference>
<keyword evidence="5" id="KW-0472">Membrane</keyword>
<dbReference type="RefSeq" id="WP_256618642.1">
    <property type="nucleotide sequence ID" value="NZ_JANIBC010000002.1"/>
</dbReference>
<dbReference type="Gene3D" id="1.10.10.60">
    <property type="entry name" value="Homeodomain-like"/>
    <property type="match status" value="1"/>
</dbReference>
<feature type="domain" description="HTH araC/xylS-type" evidence="6">
    <location>
        <begin position="224"/>
        <end position="333"/>
    </location>
</feature>
<evidence type="ECO:0000256" key="5">
    <source>
        <dbReference type="SAM" id="Phobius"/>
    </source>
</evidence>
<dbReference type="InterPro" id="IPR018062">
    <property type="entry name" value="HTH_AraC-typ_CS"/>
</dbReference>
<reference evidence="7" key="1">
    <citation type="submission" date="2022-07" db="EMBL/GenBank/DDBJ databases">
        <title>Parvularcula maris sp. nov., an algicidal bacterium isolated from seawater.</title>
        <authorList>
            <person name="Li F."/>
        </authorList>
    </citation>
    <scope>NUCLEOTIDE SEQUENCE</scope>
    <source>
        <strain evidence="7">BGMRC 0090</strain>
    </source>
</reference>
<dbReference type="SMART" id="SM00342">
    <property type="entry name" value="HTH_ARAC"/>
    <property type="match status" value="1"/>
</dbReference>
<protein>
    <submittedName>
        <fullName evidence="7">AraC family transcriptional regulator</fullName>
    </submittedName>
</protein>
<keyword evidence="1" id="KW-0805">Transcription regulation</keyword>
<evidence type="ECO:0000313" key="8">
    <source>
        <dbReference type="Proteomes" id="UP001142610"/>
    </source>
</evidence>
<dbReference type="EMBL" id="JANIBC010000002">
    <property type="protein sequence ID" value="MCQ8184793.1"/>
    <property type="molecule type" value="Genomic_DNA"/>
</dbReference>
<feature type="region of interest" description="Disordered" evidence="4">
    <location>
        <begin position="326"/>
        <end position="368"/>
    </location>
</feature>
<dbReference type="InterPro" id="IPR009057">
    <property type="entry name" value="Homeodomain-like_sf"/>
</dbReference>
<name>A0A9X2L7Z3_9PROT</name>
<proteinExistence type="predicted"/>
<organism evidence="7 8">
    <name type="scientific">Parvularcula maris</name>
    <dbReference type="NCBI Taxonomy" id="2965077"/>
    <lineage>
        <taxon>Bacteria</taxon>
        <taxon>Pseudomonadati</taxon>
        <taxon>Pseudomonadota</taxon>
        <taxon>Alphaproteobacteria</taxon>
        <taxon>Parvularculales</taxon>
        <taxon>Parvularculaceae</taxon>
        <taxon>Parvularcula</taxon>
    </lineage>
</organism>
<dbReference type="PROSITE" id="PS00041">
    <property type="entry name" value="HTH_ARAC_FAMILY_1"/>
    <property type="match status" value="1"/>
</dbReference>
<dbReference type="PRINTS" id="PR00032">
    <property type="entry name" value="HTHARAC"/>
</dbReference>
<feature type="transmembrane region" description="Helical" evidence="5">
    <location>
        <begin position="178"/>
        <end position="200"/>
    </location>
</feature>
<dbReference type="InterPro" id="IPR018060">
    <property type="entry name" value="HTH_AraC"/>
</dbReference>
<feature type="transmembrane region" description="Helical" evidence="5">
    <location>
        <begin position="34"/>
        <end position="51"/>
    </location>
</feature>
<dbReference type="GO" id="GO:0043565">
    <property type="term" value="F:sequence-specific DNA binding"/>
    <property type="evidence" value="ECO:0007669"/>
    <property type="project" value="InterPro"/>
</dbReference>
<evidence type="ECO:0000256" key="3">
    <source>
        <dbReference type="ARBA" id="ARBA00023163"/>
    </source>
</evidence>
<evidence type="ECO:0000256" key="1">
    <source>
        <dbReference type="ARBA" id="ARBA00023015"/>
    </source>
</evidence>
<dbReference type="SUPFAM" id="SSF46689">
    <property type="entry name" value="Homeodomain-like"/>
    <property type="match status" value="1"/>
</dbReference>
<evidence type="ECO:0000259" key="6">
    <source>
        <dbReference type="PROSITE" id="PS01124"/>
    </source>
</evidence>
<evidence type="ECO:0000313" key="7">
    <source>
        <dbReference type="EMBL" id="MCQ8184793.1"/>
    </source>
</evidence>
<dbReference type="PROSITE" id="PS01124">
    <property type="entry name" value="HTH_ARAC_FAMILY_2"/>
    <property type="match status" value="1"/>
</dbReference>
<dbReference type="Proteomes" id="UP001142610">
    <property type="component" value="Unassembled WGS sequence"/>
</dbReference>
<feature type="transmembrane region" description="Helical" evidence="5">
    <location>
        <begin position="116"/>
        <end position="134"/>
    </location>
</feature>
<sequence>MNEVPPIILCSAGIVVGALSLLIAALLRAKAGRAVTFWGVLFSASVIGLSLEDLLPPPYDHGAGLAATLMAGSFWPFTLYLFGTDRRREVVLGPMAVIMTVFVVGHLFPIHREAMLVHRFVMIAIGAMVVGLVWRSEEDDLDPVRRQIRRPLIGLIGVWVVFVSFLGALASFGLRPDAFLFVDEMGTAVIALIGTILFTAPRPGLFAAPRAAPPQPELKQHADTRLLEALRRAMEEDEAWREEGLTVGALAEKLGTQEHHLRPLINRELGYRNFAAFINEHRLREAKRRLRAEEHASDTVASIAFACGFASLGPFGRAFKAAEGVTPSQYRRGAGRSSKKLTDFEEGGARSGIGETETSRPGSLQVDA</sequence>
<keyword evidence="3" id="KW-0804">Transcription</keyword>
<comment type="caution">
    <text evidence="7">The sequence shown here is derived from an EMBL/GenBank/DDBJ whole genome shotgun (WGS) entry which is preliminary data.</text>
</comment>
<dbReference type="PANTHER" id="PTHR43280">
    <property type="entry name" value="ARAC-FAMILY TRANSCRIPTIONAL REGULATOR"/>
    <property type="match status" value="1"/>
</dbReference>
<feature type="transmembrane region" description="Helical" evidence="5">
    <location>
        <begin position="63"/>
        <end position="83"/>
    </location>
</feature>
<dbReference type="AlphaFoldDB" id="A0A9X2L7Z3"/>
<dbReference type="Pfam" id="PF12833">
    <property type="entry name" value="HTH_18"/>
    <property type="match status" value="1"/>
</dbReference>
<evidence type="ECO:0000256" key="4">
    <source>
        <dbReference type="SAM" id="MobiDB-lite"/>
    </source>
</evidence>
<gene>
    <name evidence="7" type="ORF">NOG11_05265</name>
</gene>